<evidence type="ECO:0000313" key="2">
    <source>
        <dbReference type="EMBL" id="EFJ46539.1"/>
    </source>
</evidence>
<keyword evidence="3" id="KW-1185">Reference proteome</keyword>
<feature type="compositionally biased region" description="Polar residues" evidence="1">
    <location>
        <begin position="197"/>
        <end position="208"/>
    </location>
</feature>
<reference evidence="2 3" key="1">
    <citation type="journal article" date="2010" name="Science">
        <title>Genomic analysis of organismal complexity in the multicellular green alga Volvox carteri.</title>
        <authorList>
            <person name="Prochnik S.E."/>
            <person name="Umen J."/>
            <person name="Nedelcu A.M."/>
            <person name="Hallmann A."/>
            <person name="Miller S.M."/>
            <person name="Nishii I."/>
            <person name="Ferris P."/>
            <person name="Kuo A."/>
            <person name="Mitros T."/>
            <person name="Fritz-Laylin L.K."/>
            <person name="Hellsten U."/>
            <person name="Chapman J."/>
            <person name="Simakov O."/>
            <person name="Rensing S.A."/>
            <person name="Terry A."/>
            <person name="Pangilinan J."/>
            <person name="Kapitonov V."/>
            <person name="Jurka J."/>
            <person name="Salamov A."/>
            <person name="Shapiro H."/>
            <person name="Schmutz J."/>
            <person name="Grimwood J."/>
            <person name="Lindquist E."/>
            <person name="Lucas S."/>
            <person name="Grigoriev I.V."/>
            <person name="Schmitt R."/>
            <person name="Kirk D."/>
            <person name="Rokhsar D.S."/>
        </authorList>
    </citation>
    <scope>NUCLEOTIDE SEQUENCE [LARGE SCALE GENOMIC DNA]</scope>
    <source>
        <strain evidence="3">f. Nagariensis / Eve</strain>
    </source>
</reference>
<evidence type="ECO:0000256" key="1">
    <source>
        <dbReference type="SAM" id="MobiDB-lite"/>
    </source>
</evidence>
<feature type="compositionally biased region" description="Polar residues" evidence="1">
    <location>
        <begin position="1"/>
        <end position="10"/>
    </location>
</feature>
<organism evidence="3">
    <name type="scientific">Volvox carteri f. nagariensis</name>
    <dbReference type="NCBI Taxonomy" id="3068"/>
    <lineage>
        <taxon>Eukaryota</taxon>
        <taxon>Viridiplantae</taxon>
        <taxon>Chlorophyta</taxon>
        <taxon>core chlorophytes</taxon>
        <taxon>Chlorophyceae</taxon>
        <taxon>CS clade</taxon>
        <taxon>Chlamydomonadales</taxon>
        <taxon>Volvocaceae</taxon>
        <taxon>Volvox</taxon>
    </lineage>
</organism>
<accession>D8U1E0</accession>
<sequence>MVSTSEQQAPATKYAADQQRRQNRGGGGNINNGGASNRRPRMYDGPPCEYCGRYGHDEPNCRVLHPQLAPPGWEPPLKALQVLFQANKEQAQQNRERGAAPRQHRAVAVGAVHHDEEDTEDDEEVYVPHRRNANASFNRSTQPPGIASETINEVAASVHATLTHQATPVSFQPMEISNNVYPPPKVSSKPRPAAATLQGSTATAAHQP</sequence>
<dbReference type="AlphaFoldDB" id="D8U1E0"/>
<dbReference type="InParanoid" id="D8U1E0"/>
<feature type="non-terminal residue" evidence="2">
    <location>
        <position position="208"/>
    </location>
</feature>
<name>D8U1E0_VOLCA</name>
<dbReference type="RefSeq" id="XP_002952396.1">
    <property type="nucleotide sequence ID" value="XM_002952350.1"/>
</dbReference>
<proteinExistence type="predicted"/>
<feature type="compositionally biased region" description="Polar residues" evidence="1">
    <location>
        <begin position="167"/>
        <end position="180"/>
    </location>
</feature>
<dbReference type="GeneID" id="9628647"/>
<evidence type="ECO:0000313" key="3">
    <source>
        <dbReference type="Proteomes" id="UP000001058"/>
    </source>
</evidence>
<gene>
    <name evidence="2" type="ORF">VOLCADRAFT_93130</name>
</gene>
<protein>
    <submittedName>
        <fullName evidence="2">Uncharacterized protein</fullName>
    </submittedName>
</protein>
<feature type="region of interest" description="Disordered" evidence="1">
    <location>
        <begin position="1"/>
        <end position="44"/>
    </location>
</feature>
<dbReference type="Proteomes" id="UP000001058">
    <property type="component" value="Unassembled WGS sequence"/>
</dbReference>
<feature type="region of interest" description="Disordered" evidence="1">
    <location>
        <begin position="167"/>
        <end position="208"/>
    </location>
</feature>
<dbReference type="KEGG" id="vcn:VOLCADRAFT_93130"/>
<dbReference type="EMBL" id="GL378350">
    <property type="protein sequence ID" value="EFJ46539.1"/>
    <property type="molecule type" value="Genomic_DNA"/>
</dbReference>